<comment type="similarity">
    <text evidence="2 10">Belongs to the CobT family.</text>
</comment>
<evidence type="ECO:0000256" key="10">
    <source>
        <dbReference type="HAMAP-Rule" id="MF_00230"/>
    </source>
</evidence>
<dbReference type="EMBL" id="FTPK01000003">
    <property type="protein sequence ID" value="SIT72774.1"/>
    <property type="molecule type" value="Genomic_DNA"/>
</dbReference>
<feature type="compositionally biased region" description="Basic and acidic residues" evidence="11">
    <location>
        <begin position="16"/>
        <end position="27"/>
    </location>
</feature>
<dbReference type="RefSeq" id="WP_076756127.1">
    <property type="nucleotide sequence ID" value="NZ_CP023018.1"/>
</dbReference>
<sequence length="351" mass="36190">MNGSTPWWEAPVASLSEEHKAKARDRQSQLTKPPGSLGQLEDLAIQLAGLQHLDRPCVDRVQISVFAGDHGVVAEGISRFPQSVTAAMVRNFAAGGAAINVLARTLDAALEVINLGTVDHLDDVDAVVHCVQGPGTANFVHEAAMTEAQLLGAFDAGRDSVTRAKAAGMQLFVAGEMGIGNTTAAAALACALTGQSPDDLAGPGTGLDETGVRHKAEVLRRALGCHQGHLDEPLEALRRLGGFEIAAMCGAYIAAAQAGLPVLIDGFISSSAALAAVRICPPARAWMMFGHSSAEPGHALLLRALQADAMLDLGMRLGEGSGAATALPLLRLACHLHNEMATFAEAGVAAG</sequence>
<dbReference type="Pfam" id="PF02277">
    <property type="entry name" value="DBI_PRT"/>
    <property type="match status" value="1"/>
</dbReference>
<dbReference type="Gene3D" id="3.40.50.10210">
    <property type="match status" value="1"/>
</dbReference>
<evidence type="ECO:0000256" key="8">
    <source>
        <dbReference type="ARBA" id="ARBA00030686"/>
    </source>
</evidence>
<comment type="function">
    <text evidence="10">Catalyzes the synthesis of alpha-ribazole-5'-phosphate from nicotinate mononucleotide (NAMN) and 5,6-dimethylbenzimidazole (DMB).</text>
</comment>
<dbReference type="InterPro" id="IPR036087">
    <property type="entry name" value="Nict_dMeBzImd_PRibTrfase_sf"/>
</dbReference>
<evidence type="ECO:0000256" key="7">
    <source>
        <dbReference type="ARBA" id="ARBA00022679"/>
    </source>
</evidence>
<dbReference type="EC" id="2.4.2.21" evidence="3 10"/>
<keyword evidence="13" id="KW-1185">Reference proteome</keyword>
<dbReference type="UniPathway" id="UPA00061">
    <property type="reaction ID" value="UER00516"/>
</dbReference>
<dbReference type="InterPro" id="IPR003200">
    <property type="entry name" value="Nict_dMeBzImd_PRibTrfase"/>
</dbReference>
<evidence type="ECO:0000256" key="11">
    <source>
        <dbReference type="SAM" id="MobiDB-lite"/>
    </source>
</evidence>
<evidence type="ECO:0000256" key="2">
    <source>
        <dbReference type="ARBA" id="ARBA00007110"/>
    </source>
</evidence>
<keyword evidence="5 10" id="KW-0169">Cobalamin biosynthesis</keyword>
<feature type="active site" description="Proton acceptor" evidence="10">
    <location>
        <position position="319"/>
    </location>
</feature>
<gene>
    <name evidence="10" type="primary">cobT</name>
    <name evidence="12" type="ORF">SAMN05216526_1730</name>
</gene>
<dbReference type="FunFam" id="3.40.50.10210:FF:000001">
    <property type="entry name" value="Nicotinate-nucleotide--dimethylbenzimidazole phosphoribosyltransferase"/>
    <property type="match status" value="1"/>
</dbReference>
<dbReference type="OrthoDB" id="9781491at2"/>
<dbReference type="GO" id="GO:0008939">
    <property type="term" value="F:nicotinate-nucleotide-dimethylbenzimidazole phosphoribosyltransferase activity"/>
    <property type="evidence" value="ECO:0007669"/>
    <property type="project" value="UniProtKB-UniRule"/>
</dbReference>
<proteinExistence type="inferred from homology"/>
<comment type="catalytic activity">
    <reaction evidence="9 10">
        <text>5,6-dimethylbenzimidazole + nicotinate beta-D-ribonucleotide = alpha-ribazole 5'-phosphate + nicotinate + H(+)</text>
        <dbReference type="Rhea" id="RHEA:11196"/>
        <dbReference type="ChEBI" id="CHEBI:15378"/>
        <dbReference type="ChEBI" id="CHEBI:15890"/>
        <dbReference type="ChEBI" id="CHEBI:32544"/>
        <dbReference type="ChEBI" id="CHEBI:57502"/>
        <dbReference type="ChEBI" id="CHEBI:57918"/>
        <dbReference type="EC" id="2.4.2.21"/>
    </reaction>
</comment>
<evidence type="ECO:0000256" key="9">
    <source>
        <dbReference type="ARBA" id="ARBA00047340"/>
    </source>
</evidence>
<evidence type="ECO:0000256" key="5">
    <source>
        <dbReference type="ARBA" id="ARBA00022573"/>
    </source>
</evidence>
<feature type="region of interest" description="Disordered" evidence="11">
    <location>
        <begin position="1"/>
        <end position="35"/>
    </location>
</feature>
<evidence type="ECO:0000256" key="4">
    <source>
        <dbReference type="ARBA" id="ARBA00015486"/>
    </source>
</evidence>
<evidence type="ECO:0000313" key="12">
    <source>
        <dbReference type="EMBL" id="SIT72774.1"/>
    </source>
</evidence>
<protein>
    <recommendedName>
        <fullName evidence="4 10">Nicotinate-nucleotide--dimethylbenzimidazole phosphoribosyltransferase</fullName>
        <shortName evidence="10">NN:DBI PRT</shortName>
        <ecNumber evidence="3 10">2.4.2.21</ecNumber>
    </recommendedName>
    <alternativeName>
        <fullName evidence="8 10">N(1)-alpha-phosphoribosyltransferase</fullName>
    </alternativeName>
</protein>
<reference evidence="12 13" key="1">
    <citation type="submission" date="2017-01" db="EMBL/GenBank/DDBJ databases">
        <authorList>
            <person name="Mah S.A."/>
            <person name="Swanson W.J."/>
            <person name="Moy G.W."/>
            <person name="Vacquier V.D."/>
        </authorList>
    </citation>
    <scope>NUCLEOTIDE SEQUENCE [LARGE SCALE GENOMIC DNA]</scope>
    <source>
        <strain evidence="12 13">M9</strain>
    </source>
</reference>
<keyword evidence="7 10" id="KW-0808">Transferase</keyword>
<dbReference type="HAMAP" id="MF_00230">
    <property type="entry name" value="CobT"/>
    <property type="match status" value="1"/>
</dbReference>
<dbReference type="NCBIfam" id="NF000996">
    <property type="entry name" value="PRK00105.1"/>
    <property type="match status" value="1"/>
</dbReference>
<dbReference type="AlphaFoldDB" id="A0A1R3W568"/>
<comment type="pathway">
    <text evidence="1 10">Nucleoside biosynthesis; alpha-ribazole biosynthesis; alpha-ribazole from 5,6-dimethylbenzimidazole: step 1/2.</text>
</comment>
<dbReference type="InterPro" id="IPR023195">
    <property type="entry name" value="Nict_dMeBzImd_PRibTrfase_N"/>
</dbReference>
<dbReference type="CDD" id="cd02439">
    <property type="entry name" value="DMB-PRT_CobT"/>
    <property type="match status" value="1"/>
</dbReference>
<name>A0A1R3W568_9GAMM</name>
<dbReference type="NCBIfam" id="TIGR03160">
    <property type="entry name" value="cobT_DBIPRT"/>
    <property type="match status" value="1"/>
</dbReference>
<evidence type="ECO:0000256" key="1">
    <source>
        <dbReference type="ARBA" id="ARBA00005049"/>
    </source>
</evidence>
<dbReference type="PANTHER" id="PTHR43463:SF1">
    <property type="entry name" value="NICOTINATE-NUCLEOTIDE--DIMETHYLBENZIMIDAZOLE PHOSPHORIBOSYLTRANSFERASE"/>
    <property type="match status" value="1"/>
</dbReference>
<organism evidence="12 13">
    <name type="scientific">Ectothiorhodosinus mongolicus</name>
    <dbReference type="NCBI Taxonomy" id="233100"/>
    <lineage>
        <taxon>Bacteria</taxon>
        <taxon>Pseudomonadati</taxon>
        <taxon>Pseudomonadota</taxon>
        <taxon>Gammaproteobacteria</taxon>
        <taxon>Chromatiales</taxon>
        <taxon>Ectothiorhodospiraceae</taxon>
        <taxon>Ectothiorhodosinus</taxon>
    </lineage>
</organism>
<evidence type="ECO:0000313" key="13">
    <source>
        <dbReference type="Proteomes" id="UP000223759"/>
    </source>
</evidence>
<evidence type="ECO:0000256" key="6">
    <source>
        <dbReference type="ARBA" id="ARBA00022676"/>
    </source>
</evidence>
<keyword evidence="6 10" id="KW-0328">Glycosyltransferase</keyword>
<evidence type="ECO:0000256" key="3">
    <source>
        <dbReference type="ARBA" id="ARBA00011991"/>
    </source>
</evidence>
<dbReference type="Proteomes" id="UP000223759">
    <property type="component" value="Unassembled WGS sequence"/>
</dbReference>
<dbReference type="InterPro" id="IPR017846">
    <property type="entry name" value="Nict_dMeBzImd_PRibTrfase_bact"/>
</dbReference>
<dbReference type="GO" id="GO:0009236">
    <property type="term" value="P:cobalamin biosynthetic process"/>
    <property type="evidence" value="ECO:0007669"/>
    <property type="project" value="UniProtKB-UniRule"/>
</dbReference>
<dbReference type="STRING" id="233100.SAMN05216526_1730"/>
<dbReference type="SUPFAM" id="SSF52733">
    <property type="entry name" value="Nicotinate mononucleotide:5,6-dimethylbenzimidazole phosphoribosyltransferase (CobT)"/>
    <property type="match status" value="1"/>
</dbReference>
<accession>A0A1R3W568</accession>
<dbReference type="Gene3D" id="1.10.1610.10">
    <property type="match status" value="1"/>
</dbReference>
<dbReference type="PANTHER" id="PTHR43463">
    <property type="entry name" value="NICOTINATE-NUCLEOTIDE--DIMETHYLBENZIMIDAZOLE PHOSPHORIBOSYLTRANSFERASE"/>
    <property type="match status" value="1"/>
</dbReference>